<dbReference type="GO" id="GO:0008374">
    <property type="term" value="F:O-acyltransferase activity"/>
    <property type="evidence" value="ECO:0007669"/>
    <property type="project" value="InterPro"/>
</dbReference>
<evidence type="ECO:0000256" key="1">
    <source>
        <dbReference type="SAM" id="MobiDB-lite"/>
    </source>
</evidence>
<feature type="region of interest" description="Disordered" evidence="1">
    <location>
        <begin position="241"/>
        <end position="265"/>
    </location>
</feature>
<dbReference type="EMBL" id="CM008968">
    <property type="protein sequence ID" value="PNW81286.1"/>
    <property type="molecule type" value="Genomic_DNA"/>
</dbReference>
<dbReference type="ExpressionAtlas" id="A0A2K3DL69">
    <property type="expression patterns" value="baseline"/>
</dbReference>
<dbReference type="InterPro" id="IPR044851">
    <property type="entry name" value="Wax_synthase"/>
</dbReference>
<feature type="transmembrane region" description="Helical" evidence="2">
    <location>
        <begin position="70"/>
        <end position="93"/>
    </location>
</feature>
<dbReference type="Gramene" id="PNW81286">
    <property type="protein sequence ID" value="PNW81286"/>
    <property type="gene ID" value="CHLRE_07g349650v5"/>
</dbReference>
<evidence type="ECO:0000313" key="4">
    <source>
        <dbReference type="Proteomes" id="UP000006906"/>
    </source>
</evidence>
<keyword evidence="2" id="KW-1133">Transmembrane helix</keyword>
<sequence length="398" mass="40722">MLVQESMVLSGCVGLTVMWVANFKLLAYTGNRGALAHPDVQASVLVWAALLVLPFFPAKSGRAPASSSSGVAALGVLLKLGVWLGLNVVLLAPQGVPPVARHVCYAVYMWMFVSLCLDAAMPLSGALLGAGQRGGGLALQPAMDGPYAATSVREFWGRRYNQIVSATLLETVYKPIVQGKWVAPAAIAPAPAPTVPAPARPVAGADTPANGNGIGTGSGEGKAAHNGAAAGAGVAVRAGPKAAAPAPGHAGSSSNSNSSGASGRPRTPMPVMLAAMGVSFFISGVMHEICIAFMCGGQLEGSYRMLGFFLVQPLMILVQDTATAVLMPKAFRESTPGRLLQTVVTLAMVLASAELFWAALESCRIDERGLQEVVGAMQQLAAAAARAGLLPAGGREEL</sequence>
<name>A0A2K3DL69_CHLRE</name>
<keyword evidence="2" id="KW-0812">Transmembrane</keyword>
<dbReference type="GO" id="GO:0006629">
    <property type="term" value="P:lipid metabolic process"/>
    <property type="evidence" value="ECO:0007669"/>
    <property type="project" value="InterPro"/>
</dbReference>
<feature type="compositionally biased region" description="Low complexity" evidence="1">
    <location>
        <begin position="241"/>
        <end position="264"/>
    </location>
</feature>
<dbReference type="OrthoDB" id="1077582at2759"/>
<dbReference type="AlphaFoldDB" id="A0A2K3DL69"/>
<feature type="transmembrane region" description="Helical" evidence="2">
    <location>
        <begin position="40"/>
        <end position="58"/>
    </location>
</feature>
<proteinExistence type="predicted"/>
<dbReference type="GeneID" id="5718171"/>
<feature type="transmembrane region" description="Helical" evidence="2">
    <location>
        <begin position="105"/>
        <end position="130"/>
    </location>
</feature>
<dbReference type="InParanoid" id="A0A2K3DL69"/>
<dbReference type="GO" id="GO:0016020">
    <property type="term" value="C:membrane"/>
    <property type="evidence" value="ECO:0007669"/>
    <property type="project" value="UniProtKB-SubCell"/>
</dbReference>
<dbReference type="KEGG" id="cre:CHLRE_07g349650v5"/>
<organism evidence="3 4">
    <name type="scientific">Chlamydomonas reinhardtii</name>
    <name type="common">Chlamydomonas smithii</name>
    <dbReference type="NCBI Taxonomy" id="3055"/>
    <lineage>
        <taxon>Eukaryota</taxon>
        <taxon>Viridiplantae</taxon>
        <taxon>Chlorophyta</taxon>
        <taxon>core chlorophytes</taxon>
        <taxon>Chlorophyceae</taxon>
        <taxon>CS clade</taxon>
        <taxon>Chlamydomonadales</taxon>
        <taxon>Chlamydomonadaceae</taxon>
        <taxon>Chlamydomonas</taxon>
    </lineage>
</organism>
<evidence type="ECO:0008006" key="5">
    <source>
        <dbReference type="Google" id="ProtNLM"/>
    </source>
</evidence>
<reference evidence="3 4" key="1">
    <citation type="journal article" date="2007" name="Science">
        <title>The Chlamydomonas genome reveals the evolution of key animal and plant functions.</title>
        <authorList>
            <person name="Merchant S.S."/>
            <person name="Prochnik S.E."/>
            <person name="Vallon O."/>
            <person name="Harris E.H."/>
            <person name="Karpowicz S.J."/>
            <person name="Witman G.B."/>
            <person name="Terry A."/>
            <person name="Salamov A."/>
            <person name="Fritz-Laylin L.K."/>
            <person name="Marechal-Drouard L."/>
            <person name="Marshall W.F."/>
            <person name="Qu L.H."/>
            <person name="Nelson D.R."/>
            <person name="Sanderfoot A.A."/>
            <person name="Spalding M.H."/>
            <person name="Kapitonov V.V."/>
            <person name="Ren Q."/>
            <person name="Ferris P."/>
            <person name="Lindquist E."/>
            <person name="Shapiro H."/>
            <person name="Lucas S.M."/>
            <person name="Grimwood J."/>
            <person name="Schmutz J."/>
            <person name="Cardol P."/>
            <person name="Cerutti H."/>
            <person name="Chanfreau G."/>
            <person name="Chen C.L."/>
            <person name="Cognat V."/>
            <person name="Croft M.T."/>
            <person name="Dent R."/>
            <person name="Dutcher S."/>
            <person name="Fernandez E."/>
            <person name="Fukuzawa H."/>
            <person name="Gonzalez-Ballester D."/>
            <person name="Gonzalez-Halphen D."/>
            <person name="Hallmann A."/>
            <person name="Hanikenne M."/>
            <person name="Hippler M."/>
            <person name="Inwood W."/>
            <person name="Jabbari K."/>
            <person name="Kalanon M."/>
            <person name="Kuras R."/>
            <person name="Lefebvre P.A."/>
            <person name="Lemaire S.D."/>
            <person name="Lobanov A.V."/>
            <person name="Lohr M."/>
            <person name="Manuell A."/>
            <person name="Meier I."/>
            <person name="Mets L."/>
            <person name="Mittag M."/>
            <person name="Mittelmeier T."/>
            <person name="Moroney J.V."/>
            <person name="Moseley J."/>
            <person name="Napoli C."/>
            <person name="Nedelcu A.M."/>
            <person name="Niyogi K."/>
            <person name="Novoselov S.V."/>
            <person name="Paulsen I.T."/>
            <person name="Pazour G."/>
            <person name="Purton S."/>
            <person name="Ral J.P."/>
            <person name="Riano-Pachon D.M."/>
            <person name="Riekhof W."/>
            <person name="Rymarquis L."/>
            <person name="Schroda M."/>
            <person name="Stern D."/>
            <person name="Umen J."/>
            <person name="Willows R."/>
            <person name="Wilson N."/>
            <person name="Zimmer S.L."/>
            <person name="Allmer J."/>
            <person name="Balk J."/>
            <person name="Bisova K."/>
            <person name="Chen C.J."/>
            <person name="Elias M."/>
            <person name="Gendler K."/>
            <person name="Hauser C."/>
            <person name="Lamb M.R."/>
            <person name="Ledford H."/>
            <person name="Long J.C."/>
            <person name="Minagawa J."/>
            <person name="Page M.D."/>
            <person name="Pan J."/>
            <person name="Pootakham W."/>
            <person name="Roje S."/>
            <person name="Rose A."/>
            <person name="Stahlberg E."/>
            <person name="Terauchi A.M."/>
            <person name="Yang P."/>
            <person name="Ball S."/>
            <person name="Bowler C."/>
            <person name="Dieckmann C.L."/>
            <person name="Gladyshev V.N."/>
            <person name="Green P."/>
            <person name="Jorgensen R."/>
            <person name="Mayfield S."/>
            <person name="Mueller-Roeber B."/>
            <person name="Rajamani S."/>
            <person name="Sayre R.T."/>
            <person name="Brokstein P."/>
            <person name="Dubchak I."/>
            <person name="Goodstein D."/>
            <person name="Hornick L."/>
            <person name="Huang Y.W."/>
            <person name="Jhaveri J."/>
            <person name="Luo Y."/>
            <person name="Martinez D."/>
            <person name="Ngau W.C."/>
            <person name="Otillar B."/>
            <person name="Poliakov A."/>
            <person name="Porter A."/>
            <person name="Szajkowski L."/>
            <person name="Werner G."/>
            <person name="Zhou K."/>
            <person name="Grigoriev I.V."/>
            <person name="Rokhsar D.S."/>
            <person name="Grossman A.R."/>
        </authorList>
    </citation>
    <scope>NUCLEOTIDE SEQUENCE [LARGE SCALE GENOMIC DNA]</scope>
    <source>
        <strain evidence="4">CC-503</strain>
    </source>
</reference>
<dbReference type="Proteomes" id="UP000006906">
    <property type="component" value="Chromosome 7"/>
</dbReference>
<feature type="transmembrane region" description="Helical" evidence="2">
    <location>
        <begin position="306"/>
        <end position="327"/>
    </location>
</feature>
<dbReference type="PANTHER" id="PTHR31595:SF57">
    <property type="entry name" value="OS04G0481900 PROTEIN"/>
    <property type="match status" value="1"/>
</dbReference>
<protein>
    <recommendedName>
        <fullName evidence="5">Wax synthase domain-containing protein</fullName>
    </recommendedName>
</protein>
<feature type="transmembrane region" description="Helical" evidence="2">
    <location>
        <begin position="271"/>
        <end position="294"/>
    </location>
</feature>
<accession>A0A2K3DL69</accession>
<dbReference type="STRING" id="3055.A0A2K3DL69"/>
<dbReference type="RefSeq" id="XP_042923101.1">
    <property type="nucleotide sequence ID" value="XM_043064533.1"/>
</dbReference>
<keyword evidence="2" id="KW-0472">Membrane</keyword>
<feature type="region of interest" description="Disordered" evidence="1">
    <location>
        <begin position="196"/>
        <end position="222"/>
    </location>
</feature>
<dbReference type="PANTHER" id="PTHR31595">
    <property type="entry name" value="LONG-CHAIN-ALCOHOL O-FATTY-ACYLTRANSFERASE 3-RELATED"/>
    <property type="match status" value="1"/>
</dbReference>
<feature type="transmembrane region" description="Helical" evidence="2">
    <location>
        <begin position="7"/>
        <end position="28"/>
    </location>
</feature>
<gene>
    <name evidence="3" type="ORF">CHLRE_07g349650v5</name>
</gene>
<keyword evidence="4" id="KW-1185">Reference proteome</keyword>
<feature type="transmembrane region" description="Helical" evidence="2">
    <location>
        <begin position="339"/>
        <end position="360"/>
    </location>
</feature>
<evidence type="ECO:0000313" key="3">
    <source>
        <dbReference type="EMBL" id="PNW81286.1"/>
    </source>
</evidence>
<evidence type="ECO:0000256" key="2">
    <source>
        <dbReference type="SAM" id="Phobius"/>
    </source>
</evidence>